<sequence length="254" mass="25411">MIHLNLSKLALAGAIGALLTASGVANAHVTYNTNGAPDNPDGSYAGPWTDSDPGYTGDLPATWVAMVHNDGGVANTQTASSAGAGFALGMGARSYKDGATNWGHSADYGLFKLAADATVTITVSSDSSDLRPGFGLWSGWATGGSRHGPYLANGAVSPMAANPLGSGLGLVDANAWTYAATQGTTATATLSRFLTAGNYTLILGGYDGTTPGTNLLYTATISAAASPVPVPGAVWLFGSAIAGLVGVSKRKRAV</sequence>
<reference evidence="3 4" key="1">
    <citation type="submission" date="2016-03" db="EMBL/GenBank/DDBJ databases">
        <authorList>
            <person name="Ploux O."/>
        </authorList>
    </citation>
    <scope>NUCLEOTIDE SEQUENCE [LARGE SCALE GENOMIC DNA]</scope>
    <source>
        <strain evidence="3 4">R-45370</strain>
    </source>
</reference>
<dbReference type="AlphaFoldDB" id="A0A177NS94"/>
<proteinExistence type="predicted"/>
<protein>
    <recommendedName>
        <fullName evidence="5">PEP-CTERM sorting domain-containing protein</fullName>
    </recommendedName>
</protein>
<keyword evidence="1" id="KW-0472">Membrane</keyword>
<dbReference type="RefSeq" id="WP_066977078.1">
    <property type="nucleotide sequence ID" value="NZ_LUUI01000024.1"/>
</dbReference>
<comment type="caution">
    <text evidence="3">The sequence shown here is derived from an EMBL/GenBank/DDBJ whole genome shotgun (WGS) entry which is preliminary data.</text>
</comment>
<evidence type="ECO:0000313" key="4">
    <source>
        <dbReference type="Proteomes" id="UP000078476"/>
    </source>
</evidence>
<keyword evidence="1" id="KW-0812">Transmembrane</keyword>
<dbReference type="Proteomes" id="UP000078476">
    <property type="component" value="Unassembled WGS sequence"/>
</dbReference>
<name>A0A177NS94_9GAMM</name>
<dbReference type="EMBL" id="LUUI01000024">
    <property type="protein sequence ID" value="OAI20978.1"/>
    <property type="molecule type" value="Genomic_DNA"/>
</dbReference>
<keyword evidence="1" id="KW-1133">Transmembrane helix</keyword>
<feature type="transmembrane region" description="Helical" evidence="1">
    <location>
        <begin position="228"/>
        <end position="247"/>
    </location>
</feature>
<keyword evidence="2" id="KW-0732">Signal</keyword>
<evidence type="ECO:0000256" key="2">
    <source>
        <dbReference type="SAM" id="SignalP"/>
    </source>
</evidence>
<keyword evidence="4" id="KW-1185">Reference proteome</keyword>
<feature type="chain" id="PRO_5008069476" description="PEP-CTERM sorting domain-containing protein" evidence="2">
    <location>
        <begin position="28"/>
        <end position="254"/>
    </location>
</feature>
<evidence type="ECO:0000256" key="1">
    <source>
        <dbReference type="SAM" id="Phobius"/>
    </source>
</evidence>
<evidence type="ECO:0008006" key="5">
    <source>
        <dbReference type="Google" id="ProtNLM"/>
    </source>
</evidence>
<gene>
    <name evidence="3" type="ORF">A1359_19950</name>
</gene>
<feature type="signal peptide" evidence="2">
    <location>
        <begin position="1"/>
        <end position="27"/>
    </location>
</feature>
<accession>A0A177NS94</accession>
<organism evidence="3 4">
    <name type="scientific">Methylomonas lenta</name>
    <dbReference type="NCBI Taxonomy" id="980561"/>
    <lineage>
        <taxon>Bacteria</taxon>
        <taxon>Pseudomonadati</taxon>
        <taxon>Pseudomonadota</taxon>
        <taxon>Gammaproteobacteria</taxon>
        <taxon>Methylococcales</taxon>
        <taxon>Methylococcaceae</taxon>
        <taxon>Methylomonas</taxon>
    </lineage>
</organism>
<evidence type="ECO:0000313" key="3">
    <source>
        <dbReference type="EMBL" id="OAI20978.1"/>
    </source>
</evidence>